<name>A0A109JGD6_9HYPH</name>
<proteinExistence type="predicted"/>
<reference evidence="3 4" key="1">
    <citation type="submission" date="2015-11" db="EMBL/GenBank/DDBJ databases">
        <title>Draft Genome Sequence of the Strain BR 10423 (Rhizobium sp.) isolated from nodules of Mimosa pudica.</title>
        <authorList>
            <person name="Barauna A.C."/>
            <person name="Zilli J.E."/>
            <person name="Simoes-Araujo J.L."/>
            <person name="Reis V.M."/>
            <person name="James E.K."/>
            <person name="Reis F.B.Jr."/>
            <person name="Rouws L.F."/>
            <person name="Passos S.R."/>
            <person name="Gois S.R."/>
        </authorList>
    </citation>
    <scope>NUCLEOTIDE SEQUENCE [LARGE SCALE GENOMIC DNA]</scope>
    <source>
        <strain evidence="3 4">BR10423</strain>
    </source>
</reference>
<sequence>MQGLTKFFWPVLLLLALFVVAATIAASLSQGLTVGVIAFIVSTIVAAVAILAIVANVYLGLRRLESANTPVDTLVDPDVMASLTEAENLKDTQQNHLAGISIMQAGALRGLALRIAFWVIGQMATKRFRPGFLGDISTIHYARWLRLPKTNKLLFFSNYGGSWESYLEDFITRASNGLTAVWSNTVGFPRTENLLGCDRRRSFQALGAQATAADVVLVQRLSASDDGAHPHQCSDPPGTWNGINGR</sequence>
<evidence type="ECO:0000313" key="4">
    <source>
        <dbReference type="Proteomes" id="UP000068164"/>
    </source>
</evidence>
<evidence type="ECO:0000256" key="2">
    <source>
        <dbReference type="SAM" id="Phobius"/>
    </source>
</evidence>
<keyword evidence="2" id="KW-1133">Transmembrane helix</keyword>
<protein>
    <submittedName>
        <fullName evidence="3">Uncharacterized protein</fullName>
    </submittedName>
</protein>
<evidence type="ECO:0000313" key="3">
    <source>
        <dbReference type="EMBL" id="KWV48358.1"/>
    </source>
</evidence>
<feature type="region of interest" description="Disordered" evidence="1">
    <location>
        <begin position="225"/>
        <end position="246"/>
    </location>
</feature>
<dbReference type="EMBL" id="LNCD01000098">
    <property type="protein sequence ID" value="KWV48358.1"/>
    <property type="molecule type" value="Genomic_DNA"/>
</dbReference>
<keyword evidence="4" id="KW-1185">Reference proteome</keyword>
<keyword evidence="2" id="KW-0472">Membrane</keyword>
<gene>
    <name evidence="3" type="ORF">AS026_01345</name>
</gene>
<dbReference type="Proteomes" id="UP000068164">
    <property type="component" value="Unassembled WGS sequence"/>
</dbReference>
<comment type="caution">
    <text evidence="3">The sequence shown here is derived from an EMBL/GenBank/DDBJ whole genome shotgun (WGS) entry which is preliminary data.</text>
</comment>
<organism evidence="3 4">
    <name type="scientific">Rhizobium altiplani</name>
    <dbReference type="NCBI Taxonomy" id="1864509"/>
    <lineage>
        <taxon>Bacteria</taxon>
        <taxon>Pseudomonadati</taxon>
        <taxon>Pseudomonadota</taxon>
        <taxon>Alphaproteobacteria</taxon>
        <taxon>Hyphomicrobiales</taxon>
        <taxon>Rhizobiaceae</taxon>
        <taxon>Rhizobium/Agrobacterium group</taxon>
        <taxon>Rhizobium</taxon>
    </lineage>
</organism>
<dbReference type="AlphaFoldDB" id="A0A109JGD6"/>
<keyword evidence="2" id="KW-0812">Transmembrane</keyword>
<evidence type="ECO:0000256" key="1">
    <source>
        <dbReference type="SAM" id="MobiDB-lite"/>
    </source>
</evidence>
<feature type="transmembrane region" description="Helical" evidence="2">
    <location>
        <begin position="37"/>
        <end position="59"/>
    </location>
</feature>
<accession>A0A109JGD6</accession>